<dbReference type="SUPFAM" id="SSF103473">
    <property type="entry name" value="MFS general substrate transporter"/>
    <property type="match status" value="1"/>
</dbReference>
<evidence type="ECO:0000256" key="3">
    <source>
        <dbReference type="ARBA" id="ARBA00022989"/>
    </source>
</evidence>
<comment type="caution">
    <text evidence="8">The sequence shown here is derived from an EMBL/GenBank/DDBJ whole genome shotgun (WGS) entry which is preliminary data.</text>
</comment>
<proteinExistence type="predicted"/>
<dbReference type="GO" id="GO:0005886">
    <property type="term" value="C:plasma membrane"/>
    <property type="evidence" value="ECO:0007669"/>
    <property type="project" value="TreeGrafter"/>
</dbReference>
<feature type="transmembrane region" description="Helical" evidence="6">
    <location>
        <begin position="415"/>
        <end position="438"/>
    </location>
</feature>
<evidence type="ECO:0000256" key="1">
    <source>
        <dbReference type="ARBA" id="ARBA00004141"/>
    </source>
</evidence>
<feature type="compositionally biased region" description="Basic and acidic residues" evidence="5">
    <location>
        <begin position="551"/>
        <end position="565"/>
    </location>
</feature>
<dbReference type="CDD" id="cd17502">
    <property type="entry name" value="MFS_Azr1_MDR_like"/>
    <property type="match status" value="1"/>
</dbReference>
<dbReference type="Pfam" id="PF07690">
    <property type="entry name" value="MFS_1"/>
    <property type="match status" value="1"/>
</dbReference>
<keyword evidence="9" id="KW-1185">Reference proteome</keyword>
<keyword evidence="3 6" id="KW-1133">Transmembrane helix</keyword>
<keyword evidence="4 6" id="KW-0472">Membrane</keyword>
<dbReference type="InterPro" id="IPR036259">
    <property type="entry name" value="MFS_trans_sf"/>
</dbReference>
<evidence type="ECO:0000256" key="5">
    <source>
        <dbReference type="SAM" id="MobiDB-lite"/>
    </source>
</evidence>
<evidence type="ECO:0000313" key="8">
    <source>
        <dbReference type="EMBL" id="GJJ12691.1"/>
    </source>
</evidence>
<feature type="region of interest" description="Disordered" evidence="5">
    <location>
        <begin position="522"/>
        <end position="595"/>
    </location>
</feature>
<dbReference type="Proteomes" id="UP001050691">
    <property type="component" value="Unassembled WGS sequence"/>
</dbReference>
<keyword evidence="2 6" id="KW-0812">Transmembrane</keyword>
<evidence type="ECO:0000256" key="2">
    <source>
        <dbReference type="ARBA" id="ARBA00022692"/>
    </source>
</evidence>
<feature type="transmembrane region" description="Helical" evidence="6">
    <location>
        <begin position="491"/>
        <end position="510"/>
    </location>
</feature>
<comment type="subcellular location">
    <subcellularLocation>
        <location evidence="1">Membrane</location>
        <topology evidence="1">Multi-pass membrane protein</topology>
    </subcellularLocation>
</comment>
<reference evidence="8" key="1">
    <citation type="submission" date="2021-10" db="EMBL/GenBank/DDBJ databases">
        <title>De novo Genome Assembly of Clathrus columnatus (Basidiomycota, Fungi) Using Illumina and Nanopore Sequence Data.</title>
        <authorList>
            <person name="Ogiso-Tanaka E."/>
            <person name="Itagaki H."/>
            <person name="Hosoya T."/>
            <person name="Hosaka K."/>
        </authorList>
    </citation>
    <scope>NUCLEOTIDE SEQUENCE</scope>
    <source>
        <strain evidence="8">MO-923</strain>
    </source>
</reference>
<name>A0AAV5ADH8_9AGAM</name>
<gene>
    <name evidence="8" type="ORF">Clacol_006935</name>
</gene>
<dbReference type="PANTHER" id="PTHR23501">
    <property type="entry name" value="MAJOR FACILITATOR SUPERFAMILY"/>
    <property type="match status" value="1"/>
</dbReference>
<feature type="compositionally biased region" description="Polar residues" evidence="5">
    <location>
        <begin position="13"/>
        <end position="30"/>
    </location>
</feature>
<sequence length="595" mass="63337">MPEIDNNVAHDVQSASEAQATNDTMTQASQAKKERGAWKANEQQTIPHNNMYLVFSGLMMTMFLAALDQTIVATALPTIVEELGGGNDYSWVGSAYLLASSALSPLYGKLSDIMGRKPVLYSCILIFLIGSALCGAAQTMTWLIVCRAVQGIGGGGISQMVQITISDIVPLEKRGSYGGLIGATWGIASPTGGLAAVILFIFLNLNPHQGRTLREHAAQFDFIGLFLLVGGVVCLLIGFNNSDNGWGKPATIVLLVVGVVLLIAASINELFTKRSPILPPRLFKTRTTSIILITVFLHAFCIFGATFYLPLYFQVLGSSPIGSGVKMLPFSLGAAGVSVFQGFLVTRLGDYRGVIWFSWTVMTLGFGLMIQLTDTTSNALKAVYPLIAAIGVGGLFQAPLMALQASMPLKDMATSTAAFVLIRTLGGTIGISVGQAIWSSELVKRLPSISGFHAHTSPGALAQSVPSLKNIQPASVRRQVIHAYAKSISTIWLVDTPISFVGLVMSLFILKYTLKRTIIRSEKPGLTGDGTNPETTATNTGSNGAASQIQPERDLEKGVEGKSVENQENEVDDESNARDSGSGDDNLKSAVPDEK</sequence>
<feature type="transmembrane region" description="Helical" evidence="6">
    <location>
        <begin position="382"/>
        <end position="403"/>
    </location>
</feature>
<feature type="transmembrane region" description="Helical" evidence="6">
    <location>
        <begin position="180"/>
        <end position="205"/>
    </location>
</feature>
<dbReference type="EMBL" id="BPWL01000007">
    <property type="protein sequence ID" value="GJJ12691.1"/>
    <property type="molecule type" value="Genomic_DNA"/>
</dbReference>
<accession>A0AAV5ADH8</accession>
<feature type="transmembrane region" description="Helical" evidence="6">
    <location>
        <begin position="251"/>
        <end position="271"/>
    </location>
</feature>
<feature type="transmembrane region" description="Helical" evidence="6">
    <location>
        <begin position="353"/>
        <end position="370"/>
    </location>
</feature>
<feature type="transmembrane region" description="Helical" evidence="6">
    <location>
        <begin position="119"/>
        <end position="145"/>
    </location>
</feature>
<feature type="transmembrane region" description="Helical" evidence="6">
    <location>
        <begin position="89"/>
        <end position="107"/>
    </location>
</feature>
<dbReference type="Gene3D" id="1.20.1250.20">
    <property type="entry name" value="MFS general substrate transporter like domains"/>
    <property type="match status" value="1"/>
</dbReference>
<feature type="compositionally biased region" description="Basic and acidic residues" evidence="5">
    <location>
        <begin position="585"/>
        <end position="595"/>
    </location>
</feature>
<feature type="transmembrane region" description="Helical" evidence="6">
    <location>
        <begin position="217"/>
        <end position="239"/>
    </location>
</feature>
<dbReference type="AlphaFoldDB" id="A0AAV5ADH8"/>
<feature type="domain" description="Major facilitator superfamily (MFS) profile" evidence="7">
    <location>
        <begin position="54"/>
        <end position="514"/>
    </location>
</feature>
<evidence type="ECO:0000313" key="9">
    <source>
        <dbReference type="Proteomes" id="UP001050691"/>
    </source>
</evidence>
<dbReference type="GO" id="GO:0022857">
    <property type="term" value="F:transmembrane transporter activity"/>
    <property type="evidence" value="ECO:0007669"/>
    <property type="project" value="InterPro"/>
</dbReference>
<dbReference type="PANTHER" id="PTHR23501:SF102">
    <property type="entry name" value="DRUG TRANSPORTER, PUTATIVE (AFU_ORTHOLOGUE AFUA_3G08530)-RELATED"/>
    <property type="match status" value="1"/>
</dbReference>
<dbReference type="PROSITE" id="PS50850">
    <property type="entry name" value="MFS"/>
    <property type="match status" value="1"/>
</dbReference>
<dbReference type="InterPro" id="IPR020846">
    <property type="entry name" value="MFS_dom"/>
</dbReference>
<protein>
    <recommendedName>
        <fullName evidence="7">Major facilitator superfamily (MFS) profile domain-containing protein</fullName>
    </recommendedName>
</protein>
<feature type="transmembrane region" description="Helical" evidence="6">
    <location>
        <begin position="291"/>
        <end position="315"/>
    </location>
</feature>
<feature type="compositionally biased region" description="Low complexity" evidence="5">
    <location>
        <begin position="535"/>
        <end position="547"/>
    </location>
</feature>
<feature type="transmembrane region" description="Helical" evidence="6">
    <location>
        <begin position="52"/>
        <end position="77"/>
    </location>
</feature>
<feature type="transmembrane region" description="Helical" evidence="6">
    <location>
        <begin position="327"/>
        <end position="346"/>
    </location>
</feature>
<dbReference type="InterPro" id="IPR011701">
    <property type="entry name" value="MFS"/>
</dbReference>
<evidence type="ECO:0000256" key="4">
    <source>
        <dbReference type="ARBA" id="ARBA00023136"/>
    </source>
</evidence>
<evidence type="ECO:0000256" key="6">
    <source>
        <dbReference type="SAM" id="Phobius"/>
    </source>
</evidence>
<organism evidence="8 9">
    <name type="scientific">Clathrus columnatus</name>
    <dbReference type="NCBI Taxonomy" id="1419009"/>
    <lineage>
        <taxon>Eukaryota</taxon>
        <taxon>Fungi</taxon>
        <taxon>Dikarya</taxon>
        <taxon>Basidiomycota</taxon>
        <taxon>Agaricomycotina</taxon>
        <taxon>Agaricomycetes</taxon>
        <taxon>Phallomycetidae</taxon>
        <taxon>Phallales</taxon>
        <taxon>Clathraceae</taxon>
        <taxon>Clathrus</taxon>
    </lineage>
</organism>
<feature type="region of interest" description="Disordered" evidence="5">
    <location>
        <begin position="1"/>
        <end position="40"/>
    </location>
</feature>
<evidence type="ECO:0000259" key="7">
    <source>
        <dbReference type="PROSITE" id="PS50850"/>
    </source>
</evidence>